<dbReference type="Proteomes" id="UP000186817">
    <property type="component" value="Unassembled WGS sequence"/>
</dbReference>
<feature type="compositionally biased region" description="Polar residues" evidence="1">
    <location>
        <begin position="300"/>
        <end position="310"/>
    </location>
</feature>
<keyword evidence="3" id="KW-1185">Reference proteome</keyword>
<dbReference type="EMBL" id="LSRX01000007">
    <property type="protein sequence ID" value="OLQ15048.1"/>
    <property type="molecule type" value="Genomic_DNA"/>
</dbReference>
<evidence type="ECO:0000313" key="3">
    <source>
        <dbReference type="Proteomes" id="UP000186817"/>
    </source>
</evidence>
<protein>
    <submittedName>
        <fullName evidence="2">SH3KBP1-binding protein 1</fullName>
    </submittedName>
</protein>
<comment type="caution">
    <text evidence="2">The sequence shown here is derived from an EMBL/GenBank/DDBJ whole genome shotgun (WGS) entry which is preliminary data.</text>
</comment>
<feature type="region of interest" description="Disordered" evidence="1">
    <location>
        <begin position="1"/>
        <end position="73"/>
    </location>
</feature>
<dbReference type="SUPFAM" id="SSF54695">
    <property type="entry name" value="POZ domain"/>
    <property type="match status" value="1"/>
</dbReference>
<name>A0A1Q9F5S5_SYMMI</name>
<dbReference type="InterPro" id="IPR011333">
    <property type="entry name" value="SKP1/BTB/POZ_sf"/>
</dbReference>
<feature type="compositionally biased region" description="Basic and acidic residues" evidence="1">
    <location>
        <begin position="10"/>
        <end position="22"/>
    </location>
</feature>
<feature type="region of interest" description="Disordered" evidence="1">
    <location>
        <begin position="284"/>
        <end position="310"/>
    </location>
</feature>
<dbReference type="AlphaFoldDB" id="A0A1Q9F5S5"/>
<dbReference type="OrthoDB" id="429116at2759"/>
<accession>A0A1Q9F5S5</accession>
<proteinExistence type="predicted"/>
<feature type="region of interest" description="Disordered" evidence="1">
    <location>
        <begin position="240"/>
        <end position="261"/>
    </location>
</feature>
<feature type="compositionally biased region" description="Basic and acidic residues" evidence="1">
    <location>
        <begin position="249"/>
        <end position="261"/>
    </location>
</feature>
<dbReference type="Gene3D" id="3.30.710.10">
    <property type="entry name" value="Potassium Channel Kv1.1, Chain A"/>
    <property type="match status" value="1"/>
</dbReference>
<gene>
    <name evidence="2" type="primary">Shkbp1</name>
    <name evidence="2" type="ORF">AK812_SmicGene657</name>
</gene>
<feature type="compositionally biased region" description="Polar residues" evidence="1">
    <location>
        <begin position="23"/>
        <end position="33"/>
    </location>
</feature>
<reference evidence="2 3" key="1">
    <citation type="submission" date="2016-02" db="EMBL/GenBank/DDBJ databases">
        <title>Genome analysis of coral dinoflagellate symbionts highlights evolutionary adaptations to a symbiotic lifestyle.</title>
        <authorList>
            <person name="Aranda M."/>
            <person name="Li Y."/>
            <person name="Liew Y.J."/>
            <person name="Baumgarten S."/>
            <person name="Simakov O."/>
            <person name="Wilson M."/>
            <person name="Piel J."/>
            <person name="Ashoor H."/>
            <person name="Bougouffa S."/>
            <person name="Bajic V.B."/>
            <person name="Ryu T."/>
            <person name="Ravasi T."/>
            <person name="Bayer T."/>
            <person name="Micklem G."/>
            <person name="Kim H."/>
            <person name="Bhak J."/>
            <person name="Lajeunesse T.C."/>
            <person name="Voolstra C.R."/>
        </authorList>
    </citation>
    <scope>NUCLEOTIDE SEQUENCE [LARGE SCALE GENOMIC DNA]</scope>
    <source>
        <strain evidence="2 3">CCMP2467</strain>
    </source>
</reference>
<evidence type="ECO:0000256" key="1">
    <source>
        <dbReference type="SAM" id="MobiDB-lite"/>
    </source>
</evidence>
<evidence type="ECO:0000313" key="2">
    <source>
        <dbReference type="EMBL" id="OLQ15048.1"/>
    </source>
</evidence>
<organism evidence="2 3">
    <name type="scientific">Symbiodinium microadriaticum</name>
    <name type="common">Dinoflagellate</name>
    <name type="synonym">Zooxanthella microadriatica</name>
    <dbReference type="NCBI Taxonomy" id="2951"/>
    <lineage>
        <taxon>Eukaryota</taxon>
        <taxon>Sar</taxon>
        <taxon>Alveolata</taxon>
        <taxon>Dinophyceae</taxon>
        <taxon>Suessiales</taxon>
        <taxon>Symbiodiniaceae</taxon>
        <taxon>Symbiodinium</taxon>
    </lineage>
</organism>
<feature type="compositionally biased region" description="Low complexity" evidence="1">
    <location>
        <begin position="34"/>
        <end position="61"/>
    </location>
</feature>
<sequence>MTASELLGDAWREGGRGRDKTSSLRFSGSTGAGQVSVQQVQDSDRQVSVSSHDDAVASVVQDADRRKRKKAGRRKKEVLDLTETKASILTLFAESSYLHSAMSRIHGESASSANLPSRPITINIGGEKLIAVSPSLFDILGDSKLSALLSGRWETLRDADGNIFMDYSPEVFMPLVEWLHHRRDASPRSTIRVCVEPHYRDQWIRMMRSFSVEAKQLLIAGVSKQELARFGFPEEEALEEEALEEEVDERPVRAAERKRKDAHVELEEKLRDFRASAYPVPKSMAGVRQTQLERELLGGTRTSQQTDLHI</sequence>